<dbReference type="RefSeq" id="WP_379276767.1">
    <property type="nucleotide sequence ID" value="NZ_JBHUGT010000025.1"/>
</dbReference>
<keyword evidence="2" id="KW-1185">Reference proteome</keyword>
<evidence type="ECO:0000313" key="1">
    <source>
        <dbReference type="EMBL" id="MFD2662452.1"/>
    </source>
</evidence>
<evidence type="ECO:0008006" key="3">
    <source>
        <dbReference type="Google" id="ProtNLM"/>
    </source>
</evidence>
<sequence length="150" mass="16538">MSGIFGKIIRTAAQTIKEQGGSIPITAAMLQLLLEMKPIEGVEQLKVELADERLTITGKVKRLIVPIPFTIALKPTRTQGRLLHFEVVQFSPADFETVKKKVLTQPPLVSYEQGEACFDLNGLDIVKKVPVGSISSVEIKSDKLWVRLGL</sequence>
<organism evidence="1 2">
    <name type="scientific">Paenibacillus thailandensis</name>
    <dbReference type="NCBI Taxonomy" id="393250"/>
    <lineage>
        <taxon>Bacteria</taxon>
        <taxon>Bacillati</taxon>
        <taxon>Bacillota</taxon>
        <taxon>Bacilli</taxon>
        <taxon>Bacillales</taxon>
        <taxon>Paenibacillaceae</taxon>
        <taxon>Paenibacillus</taxon>
    </lineage>
</organism>
<comment type="caution">
    <text evidence="1">The sequence shown here is derived from an EMBL/GenBank/DDBJ whole genome shotgun (WGS) entry which is preliminary data.</text>
</comment>
<evidence type="ECO:0000313" key="2">
    <source>
        <dbReference type="Proteomes" id="UP001597493"/>
    </source>
</evidence>
<name>A0ABW5R1M3_9BACL</name>
<accession>A0ABW5R1M3</accession>
<proteinExistence type="predicted"/>
<reference evidence="2" key="1">
    <citation type="journal article" date="2019" name="Int. J. Syst. Evol. Microbiol.">
        <title>The Global Catalogue of Microorganisms (GCM) 10K type strain sequencing project: providing services to taxonomists for standard genome sequencing and annotation.</title>
        <authorList>
            <consortium name="The Broad Institute Genomics Platform"/>
            <consortium name="The Broad Institute Genome Sequencing Center for Infectious Disease"/>
            <person name="Wu L."/>
            <person name="Ma J."/>
        </authorList>
    </citation>
    <scope>NUCLEOTIDE SEQUENCE [LARGE SCALE GENOMIC DNA]</scope>
    <source>
        <strain evidence="2">TISTR 1827</strain>
    </source>
</reference>
<protein>
    <recommendedName>
        <fullName evidence="3">DUF2577 domain-containing protein</fullName>
    </recommendedName>
</protein>
<dbReference type="Proteomes" id="UP001597493">
    <property type="component" value="Unassembled WGS sequence"/>
</dbReference>
<gene>
    <name evidence="1" type="ORF">ACFSW5_19535</name>
</gene>
<dbReference type="EMBL" id="JBHUMY010000028">
    <property type="protein sequence ID" value="MFD2662452.1"/>
    <property type="molecule type" value="Genomic_DNA"/>
</dbReference>